<evidence type="ECO:0000313" key="4">
    <source>
        <dbReference type="EMBL" id="MCL7048872.1"/>
    </source>
</evidence>
<dbReference type="EMBL" id="JAJJMA010309267">
    <property type="protein sequence ID" value="MCL7048872.1"/>
    <property type="molecule type" value="Genomic_DNA"/>
</dbReference>
<feature type="non-terminal residue" evidence="4">
    <location>
        <position position="1"/>
    </location>
</feature>
<feature type="domain" description="WRC" evidence="3">
    <location>
        <begin position="11"/>
        <end position="59"/>
    </location>
</feature>
<dbReference type="AlphaFoldDB" id="A0AA41VWU3"/>
<dbReference type="InterPro" id="IPR014977">
    <property type="entry name" value="WRC_dom"/>
</dbReference>
<reference evidence="4" key="1">
    <citation type="submission" date="2022-03" db="EMBL/GenBank/DDBJ databases">
        <title>A functionally conserved STORR gene fusion in Papaver species that diverged 16.8 million years ago.</title>
        <authorList>
            <person name="Catania T."/>
        </authorList>
    </citation>
    <scope>NUCLEOTIDE SEQUENCE</scope>
    <source>
        <strain evidence="4">S-191538</strain>
    </source>
</reference>
<keyword evidence="1" id="KW-0539">Nucleus</keyword>
<keyword evidence="5" id="KW-1185">Reference proteome</keyword>
<protein>
    <recommendedName>
        <fullName evidence="3">WRC domain-containing protein</fullName>
    </recommendedName>
</protein>
<organism evidence="4 5">
    <name type="scientific">Papaver nudicaule</name>
    <name type="common">Iceland poppy</name>
    <dbReference type="NCBI Taxonomy" id="74823"/>
    <lineage>
        <taxon>Eukaryota</taxon>
        <taxon>Viridiplantae</taxon>
        <taxon>Streptophyta</taxon>
        <taxon>Embryophyta</taxon>
        <taxon>Tracheophyta</taxon>
        <taxon>Spermatophyta</taxon>
        <taxon>Magnoliopsida</taxon>
        <taxon>Ranunculales</taxon>
        <taxon>Papaveraceae</taxon>
        <taxon>Papaveroideae</taxon>
        <taxon>Papaver</taxon>
    </lineage>
</organism>
<sequence length="63" mass="7529">VADNDSVEVVPPDEQRCHKSNGRGWRCKKRKRCHEPSSFCDQHYNIHARENKKRRKLEATHYP</sequence>
<accession>A0AA41VWU3</accession>
<evidence type="ECO:0000313" key="5">
    <source>
        <dbReference type="Proteomes" id="UP001177140"/>
    </source>
</evidence>
<dbReference type="PROSITE" id="PS51667">
    <property type="entry name" value="WRC"/>
    <property type="match status" value="1"/>
</dbReference>
<gene>
    <name evidence="4" type="ORF">MKW94_026585</name>
</gene>
<evidence type="ECO:0000256" key="2">
    <source>
        <dbReference type="PROSITE-ProRule" id="PRU01002"/>
    </source>
</evidence>
<dbReference type="Pfam" id="PF08879">
    <property type="entry name" value="WRC"/>
    <property type="match status" value="1"/>
</dbReference>
<evidence type="ECO:0000259" key="3">
    <source>
        <dbReference type="PROSITE" id="PS51667"/>
    </source>
</evidence>
<comment type="caution">
    <text evidence="4">The sequence shown here is derived from an EMBL/GenBank/DDBJ whole genome shotgun (WGS) entry which is preliminary data.</text>
</comment>
<name>A0AA41VWU3_PAPNU</name>
<feature type="non-terminal residue" evidence="4">
    <location>
        <position position="63"/>
    </location>
</feature>
<comment type="caution">
    <text evidence="2">Lacks conserved residue(s) required for the propagation of feature annotation.</text>
</comment>
<dbReference type="Proteomes" id="UP001177140">
    <property type="component" value="Unassembled WGS sequence"/>
</dbReference>
<proteinExistence type="predicted"/>
<evidence type="ECO:0000256" key="1">
    <source>
        <dbReference type="ARBA" id="ARBA00023242"/>
    </source>
</evidence>